<accession>A0A1W1BWF1</accession>
<name>A0A1W1BWF1_9ZZZZ</name>
<evidence type="ECO:0000313" key="1">
    <source>
        <dbReference type="EMBL" id="SFV57814.1"/>
    </source>
</evidence>
<gene>
    <name evidence="1" type="ORF">MNB_SV-6-130</name>
</gene>
<dbReference type="AlphaFoldDB" id="A0A1W1BWF1"/>
<sequence length="39" mass="4935">MICTKCREDKSNNKFYFIYGRIVYKRDKEKDLKIFLKIW</sequence>
<proteinExistence type="predicted"/>
<protein>
    <submittedName>
        <fullName evidence="1">Uncharacterized protein</fullName>
    </submittedName>
</protein>
<reference evidence="1" key="1">
    <citation type="submission" date="2016-10" db="EMBL/GenBank/DDBJ databases">
        <authorList>
            <person name="de Groot N.N."/>
        </authorList>
    </citation>
    <scope>NUCLEOTIDE SEQUENCE</scope>
</reference>
<organism evidence="1">
    <name type="scientific">hydrothermal vent metagenome</name>
    <dbReference type="NCBI Taxonomy" id="652676"/>
    <lineage>
        <taxon>unclassified sequences</taxon>
        <taxon>metagenomes</taxon>
        <taxon>ecological metagenomes</taxon>
    </lineage>
</organism>
<dbReference type="EMBL" id="FPHC01000045">
    <property type="protein sequence ID" value="SFV57814.1"/>
    <property type="molecule type" value="Genomic_DNA"/>
</dbReference>